<proteinExistence type="inferred from homology"/>
<feature type="chain" id="PRO_5047050114" evidence="4">
    <location>
        <begin position="27"/>
        <end position="355"/>
    </location>
</feature>
<sequence length="355" mass="37524">MMKVQVGALLLAVGLAATGCSGGATKAGSGNGSDEQITIGFALPVLANPFWRKEADFAKYVGEQLGNVKVVIVDAESDEGKQVQQVESLISQGVDGIIASPVTQAVGPALLRAAEQADIPMVFAERNPGLKPEDYKGEAYVGYVGANGRQGATDAAEQLYKTGARRVVAMAGKKGSSVADERVGGLMEFAENHPDFEVLQVQYDAELQAEGLKIAENYLSAYPGPGFDAVWCYNDEGALGTAQAIKQASLQDKVKITGFDGTAEATAAIINGEMLATAGGQFIDGGLALIMLYDAIHGKKPKNAYVEMPLLLIEPSNAAAYKEQFVDSLPQYDVKQLSQVFNESASTDDYKIELK</sequence>
<feature type="domain" description="Periplasmic binding protein" evidence="5">
    <location>
        <begin position="39"/>
        <end position="299"/>
    </location>
</feature>
<protein>
    <submittedName>
        <fullName evidence="6">Sugar ABC transporter substrate-binding protein</fullName>
    </submittedName>
</protein>
<keyword evidence="3 4" id="KW-0732">Signal</keyword>
<comment type="caution">
    <text evidence="6">The sequence shown here is derived from an EMBL/GenBank/DDBJ whole genome shotgun (WGS) entry which is preliminary data.</text>
</comment>
<dbReference type="RefSeq" id="WP_204036048.1">
    <property type="nucleotide sequence ID" value="NZ_BOPC01000050.1"/>
</dbReference>
<evidence type="ECO:0000256" key="1">
    <source>
        <dbReference type="ARBA" id="ARBA00004196"/>
    </source>
</evidence>
<evidence type="ECO:0000256" key="4">
    <source>
        <dbReference type="SAM" id="SignalP"/>
    </source>
</evidence>
<accession>A0ABQ4JED8</accession>
<organism evidence="6 7">
    <name type="scientific">Micromonospora qiuiae</name>
    <dbReference type="NCBI Taxonomy" id="502268"/>
    <lineage>
        <taxon>Bacteria</taxon>
        <taxon>Bacillati</taxon>
        <taxon>Actinomycetota</taxon>
        <taxon>Actinomycetes</taxon>
        <taxon>Micromonosporales</taxon>
        <taxon>Micromonosporaceae</taxon>
        <taxon>Micromonospora</taxon>
    </lineage>
</organism>
<feature type="signal peptide" evidence="4">
    <location>
        <begin position="1"/>
        <end position="26"/>
    </location>
</feature>
<evidence type="ECO:0000256" key="3">
    <source>
        <dbReference type="ARBA" id="ARBA00022729"/>
    </source>
</evidence>
<dbReference type="Gene3D" id="3.40.50.2300">
    <property type="match status" value="2"/>
</dbReference>
<dbReference type="PANTHER" id="PTHR46847">
    <property type="entry name" value="D-ALLOSE-BINDING PERIPLASMIC PROTEIN-RELATED"/>
    <property type="match status" value="1"/>
</dbReference>
<evidence type="ECO:0000256" key="2">
    <source>
        <dbReference type="ARBA" id="ARBA00007639"/>
    </source>
</evidence>
<dbReference type="SUPFAM" id="SSF53822">
    <property type="entry name" value="Periplasmic binding protein-like I"/>
    <property type="match status" value="1"/>
</dbReference>
<dbReference type="InterPro" id="IPR025997">
    <property type="entry name" value="SBP_2_dom"/>
</dbReference>
<dbReference type="PANTHER" id="PTHR46847:SF3">
    <property type="entry name" value="GALACTOFURANOSE-BINDING PROTEIN YTFQ"/>
    <property type="match status" value="1"/>
</dbReference>
<dbReference type="Proteomes" id="UP000653076">
    <property type="component" value="Unassembled WGS sequence"/>
</dbReference>
<gene>
    <name evidence="6" type="ORF">Vqi01_37030</name>
</gene>
<evidence type="ECO:0000313" key="7">
    <source>
        <dbReference type="Proteomes" id="UP000653076"/>
    </source>
</evidence>
<comment type="similarity">
    <text evidence="2">Belongs to the bacterial solute-binding protein 2 family.</text>
</comment>
<dbReference type="PROSITE" id="PS51257">
    <property type="entry name" value="PROKAR_LIPOPROTEIN"/>
    <property type="match status" value="1"/>
</dbReference>
<comment type="subcellular location">
    <subcellularLocation>
        <location evidence="1">Cell envelope</location>
    </subcellularLocation>
</comment>
<keyword evidence="7" id="KW-1185">Reference proteome</keyword>
<dbReference type="EMBL" id="BOPC01000050">
    <property type="protein sequence ID" value="GIJ28541.1"/>
    <property type="molecule type" value="Genomic_DNA"/>
</dbReference>
<evidence type="ECO:0000313" key="6">
    <source>
        <dbReference type="EMBL" id="GIJ28541.1"/>
    </source>
</evidence>
<dbReference type="Pfam" id="PF13407">
    <property type="entry name" value="Peripla_BP_4"/>
    <property type="match status" value="1"/>
</dbReference>
<evidence type="ECO:0000259" key="5">
    <source>
        <dbReference type="Pfam" id="PF13407"/>
    </source>
</evidence>
<name>A0ABQ4JED8_9ACTN</name>
<reference evidence="6 7" key="1">
    <citation type="submission" date="2021-01" db="EMBL/GenBank/DDBJ databases">
        <title>Whole genome shotgun sequence of Verrucosispora qiuiae NBRC 106684.</title>
        <authorList>
            <person name="Komaki H."/>
            <person name="Tamura T."/>
        </authorList>
    </citation>
    <scope>NUCLEOTIDE SEQUENCE [LARGE SCALE GENOMIC DNA]</scope>
    <source>
        <strain evidence="6 7">NBRC 106684</strain>
    </source>
</reference>
<dbReference type="InterPro" id="IPR028082">
    <property type="entry name" value="Peripla_BP_I"/>
</dbReference>